<dbReference type="Proteomes" id="UP000243446">
    <property type="component" value="Unassembled WGS sequence"/>
</dbReference>
<dbReference type="EMBL" id="PHRG01000002">
    <property type="protein sequence ID" value="PJO75693.1"/>
    <property type="molecule type" value="Genomic_DNA"/>
</dbReference>
<dbReference type="RefSeq" id="WP_100534774.1">
    <property type="nucleotide sequence ID" value="NZ_CBDBYO010000014.1"/>
</dbReference>
<evidence type="ECO:0000313" key="3">
    <source>
        <dbReference type="Proteomes" id="UP000243446"/>
    </source>
</evidence>
<dbReference type="GeneID" id="97175628"/>
<dbReference type="GO" id="GO:0005829">
    <property type="term" value="C:cytosol"/>
    <property type="evidence" value="ECO:0007669"/>
    <property type="project" value="TreeGrafter"/>
</dbReference>
<dbReference type="InterPro" id="IPR036465">
    <property type="entry name" value="vWFA_dom_sf"/>
</dbReference>
<dbReference type="Gene3D" id="3.40.50.410">
    <property type="entry name" value="von Willebrand factor, type A domain"/>
    <property type="match status" value="1"/>
</dbReference>
<dbReference type="PROSITE" id="PS50234">
    <property type="entry name" value="VWFA"/>
    <property type="match status" value="1"/>
</dbReference>
<evidence type="ECO:0000313" key="2">
    <source>
        <dbReference type="EMBL" id="PJO75693.1"/>
    </source>
</evidence>
<dbReference type="InterPro" id="IPR002035">
    <property type="entry name" value="VWF_A"/>
</dbReference>
<proteinExistence type="predicted"/>
<dbReference type="PANTHER" id="PTHR36846:SF1">
    <property type="entry name" value="PROTEIN VIAA"/>
    <property type="match status" value="1"/>
</dbReference>
<evidence type="ECO:0000259" key="1">
    <source>
        <dbReference type="PROSITE" id="PS50234"/>
    </source>
</evidence>
<accession>A0A2H9YSR8</accession>
<dbReference type="AlphaFoldDB" id="A0A2H9YSR8"/>
<dbReference type="SUPFAM" id="SSF53300">
    <property type="entry name" value="vWA-like"/>
    <property type="match status" value="1"/>
</dbReference>
<dbReference type="Gene3D" id="3.90.1720.10">
    <property type="entry name" value="endopeptidase domain like (from Nostoc punctiforme)"/>
    <property type="match status" value="1"/>
</dbReference>
<name>A0A2H9YSR8_9GAMM</name>
<comment type="caution">
    <text evidence="2">The sequence shown here is derived from an EMBL/GenBank/DDBJ whole genome shotgun (WGS) entry which is preliminary data.</text>
</comment>
<dbReference type="Pfam" id="PF13519">
    <property type="entry name" value="VWA_2"/>
    <property type="match status" value="1"/>
</dbReference>
<gene>
    <name evidence="2" type="ORF">CWI32_04745</name>
</gene>
<dbReference type="PANTHER" id="PTHR36846">
    <property type="entry name" value="PROTEIN VIAA"/>
    <property type="match status" value="1"/>
</dbReference>
<feature type="domain" description="VWFA" evidence="1">
    <location>
        <begin position="402"/>
        <end position="550"/>
    </location>
</feature>
<reference evidence="2 3" key="1">
    <citation type="submission" date="2017-11" db="EMBL/GenBank/DDBJ databases">
        <title>Revising the taxonomy of the Acinetobacter lwoffii group: the description of Acinetobacter pseudolwoffii sp. nov. and emended description of Acinetobacter lwoffii.</title>
        <authorList>
            <person name="Nemec A."/>
            <person name="Radolfova-Krizova L."/>
        </authorList>
    </citation>
    <scope>NUCLEOTIDE SEQUENCE [LARGE SCALE GENOMIC DNA]</scope>
    <source>
        <strain evidence="2 3">ANC 5044</strain>
    </source>
</reference>
<organism evidence="2 3">
    <name type="scientific">Acinetobacter pseudolwoffii</name>
    <dbReference type="NCBI Taxonomy" id="2053287"/>
    <lineage>
        <taxon>Bacteria</taxon>
        <taxon>Pseudomonadati</taxon>
        <taxon>Pseudomonadota</taxon>
        <taxon>Gammaproteobacteria</taxon>
        <taxon>Moraxellales</taxon>
        <taxon>Moraxellaceae</taxon>
        <taxon>Acinetobacter</taxon>
    </lineage>
</organism>
<sequence length="550" mass="63216">MIFALAYLSTFTLFKSIKYFIDSKFRKSVIPIEGSVVYSPLYASVEHSGIYIGREKISNIVVDSLFNRESTVRLSSASEFTDSSWLGNKIYVSCDRDGNPVGNEIVATKSKAHVSERCYYGLIYSNCHSFSIKCLEYSPQHYVSKQKTKALIVDDNYPKPEIPEYGSFTDSPTNFRQLKQLARNKLNAKKWLLWDWENKQEKVQEPDWQEIQNLYQDQILNPQFIQQLHQELSELNEYQQEISDENIPPKVVNQLKQFGQNLQNILDVYQKSKSFLELFPESQLTYRQLKQSKANLQRLVDEIQNNKSIQELVRKMGRNYISEERKKQGKISSRSKDEVHGIHRSADLMCLLPNELINLEDETLENLFYARLLEQNLLTYEIQGTTLINGEQLEANKKWTGPIVACLDTSASMSGLPMKKAKALLFAIAKILNNEKRHLYVLVFGAEGQIKEFQMRESQDLSGLLVFLDQGFDGGTNFETPLQRAIEIIKGEKDYTKADILMISDGDCSITSKFSKYLNKEKSELDLMIYSVLCAGAKKKDSFSDEILII</sequence>
<protein>
    <recommendedName>
        <fullName evidence="1">VWFA domain-containing protein</fullName>
    </recommendedName>
</protein>